<keyword evidence="4" id="KW-0106">Calcium</keyword>
<dbReference type="Gene3D" id="3.40.720.10">
    <property type="entry name" value="Alkaline Phosphatase, subunit A"/>
    <property type="match status" value="1"/>
</dbReference>
<accession>A0A221UTJ9</accession>
<dbReference type="InterPro" id="IPR050738">
    <property type="entry name" value="Sulfatase"/>
</dbReference>
<dbReference type="InterPro" id="IPR024607">
    <property type="entry name" value="Sulfatase_CS"/>
</dbReference>
<reference evidence="6 7" key="1">
    <citation type="submission" date="2017-07" db="EMBL/GenBank/DDBJ databases">
        <title>Genome Sequence of Arenibacter algicola Strain SMS7 Isolated from a culture of the Diatom Skeletonema marinoi.</title>
        <authorList>
            <person name="Topel M."/>
            <person name="Pinder M.I.M."/>
            <person name="Johansson O.N."/>
            <person name="Kourtchenko O."/>
            <person name="Godhe A."/>
            <person name="Clarke A.K."/>
        </authorList>
    </citation>
    <scope>NUCLEOTIDE SEQUENCE [LARGE SCALE GENOMIC DNA]</scope>
    <source>
        <strain evidence="6 7">SMS7</strain>
    </source>
</reference>
<dbReference type="EMBL" id="CP022515">
    <property type="protein sequence ID" value="ASO04647.1"/>
    <property type="molecule type" value="Genomic_DNA"/>
</dbReference>
<dbReference type="SUPFAM" id="SSF53649">
    <property type="entry name" value="Alkaline phosphatase-like"/>
    <property type="match status" value="1"/>
</dbReference>
<dbReference type="Proteomes" id="UP000204551">
    <property type="component" value="Chromosome"/>
</dbReference>
<organism evidence="6 7">
    <name type="scientific">Arenibacter algicola</name>
    <dbReference type="NCBI Taxonomy" id="616991"/>
    <lineage>
        <taxon>Bacteria</taxon>
        <taxon>Pseudomonadati</taxon>
        <taxon>Bacteroidota</taxon>
        <taxon>Flavobacteriia</taxon>
        <taxon>Flavobacteriales</taxon>
        <taxon>Flavobacteriaceae</taxon>
        <taxon>Arenibacter</taxon>
    </lineage>
</organism>
<dbReference type="Pfam" id="PF00884">
    <property type="entry name" value="Sulfatase"/>
    <property type="match status" value="1"/>
</dbReference>
<evidence type="ECO:0000256" key="4">
    <source>
        <dbReference type="ARBA" id="ARBA00022837"/>
    </source>
</evidence>
<protein>
    <submittedName>
        <fullName evidence="6">Arylsulfatase</fullName>
        <ecNumber evidence="6">3.1.6.1</ecNumber>
    </submittedName>
</protein>
<gene>
    <name evidence="6" type="ORF">AREALGSMS7_01172</name>
</gene>
<dbReference type="InterPro" id="IPR017850">
    <property type="entry name" value="Alkaline_phosphatase_core_sf"/>
</dbReference>
<name>A0A221UTJ9_9FLAO</name>
<comment type="similarity">
    <text evidence="1">Belongs to the sulfatase family.</text>
</comment>
<dbReference type="GO" id="GO:0046872">
    <property type="term" value="F:metal ion binding"/>
    <property type="evidence" value="ECO:0007669"/>
    <property type="project" value="UniProtKB-KW"/>
</dbReference>
<evidence type="ECO:0000313" key="7">
    <source>
        <dbReference type="Proteomes" id="UP000204551"/>
    </source>
</evidence>
<dbReference type="PANTHER" id="PTHR42693">
    <property type="entry name" value="ARYLSULFATASE FAMILY MEMBER"/>
    <property type="match status" value="1"/>
</dbReference>
<dbReference type="PANTHER" id="PTHR42693:SF53">
    <property type="entry name" value="ENDO-4-O-SULFATASE"/>
    <property type="match status" value="1"/>
</dbReference>
<evidence type="ECO:0000259" key="5">
    <source>
        <dbReference type="Pfam" id="PF00884"/>
    </source>
</evidence>
<evidence type="ECO:0000256" key="2">
    <source>
        <dbReference type="ARBA" id="ARBA00022723"/>
    </source>
</evidence>
<dbReference type="GO" id="GO:0004065">
    <property type="term" value="F:arylsulfatase activity"/>
    <property type="evidence" value="ECO:0007669"/>
    <property type="project" value="UniProtKB-EC"/>
</dbReference>
<feature type="domain" description="Sulfatase N-terminal" evidence="5">
    <location>
        <begin position="30"/>
        <end position="375"/>
    </location>
</feature>
<dbReference type="AlphaFoldDB" id="A0A221UTJ9"/>
<keyword evidence="3 6" id="KW-0378">Hydrolase</keyword>
<dbReference type="InterPro" id="IPR000917">
    <property type="entry name" value="Sulfatase_N"/>
</dbReference>
<keyword evidence="2" id="KW-0479">Metal-binding</keyword>
<dbReference type="EC" id="3.1.6.1" evidence="6"/>
<dbReference type="KEGG" id="aalg:AREALGSMS7_01172"/>
<evidence type="ECO:0000256" key="1">
    <source>
        <dbReference type="ARBA" id="ARBA00008779"/>
    </source>
</evidence>
<dbReference type="RefSeq" id="WP_093977601.1">
    <property type="nucleotide sequence ID" value="NZ_CP022515.1"/>
</dbReference>
<evidence type="ECO:0000256" key="3">
    <source>
        <dbReference type="ARBA" id="ARBA00022801"/>
    </source>
</evidence>
<dbReference type="PROSITE" id="PS00149">
    <property type="entry name" value="SULFATASE_2"/>
    <property type="match status" value="1"/>
</dbReference>
<sequence length="493" mass="56044">MSKISIKGILLILLLAIFYPLFGYTQNNKPNIIFIYSDDQAYWTLGISGNSDAHTPNLDRLAKEGAYLKNSFVTTPVCSPARASLMTSQYASEYGILDFIPQPGHVLYKAQNPIGLDPESITFAEVLQQNGYKTGLIGKWHLGDWTESNDKKYHPNNHGFDYFMGLTGGGTDPSDPPLEKNGKVRTYKGLTTDILTNDAIAYIKNNKSRPFMLCLNYRAPHSKWLPVAPEDWKPYYALDPVIPNPNYPALDKEKVKSKMREYLASTTGVDRNVGKILDLLNHLNLANNTIVIFTSDHGYNMGHNGIEHKGNGVWITKALPKGTNDVPAKRRPNLYDNSLKVPSIVKWTGVIKPGTIIEELTTNLDWYPTIVEMAGAKLPSNKIIRGRSLVNLLNNGKCDNWNEEFYSEYSMINYAQAYMRSYRTKDWKLVKDFKNPERDELYNISKDSEENINMIYDSRLEIRNVIEDLENKITEQMKIIKDPLLKTISIRKD</sequence>
<evidence type="ECO:0000313" key="6">
    <source>
        <dbReference type="EMBL" id="ASO04647.1"/>
    </source>
</evidence>
<proteinExistence type="inferred from homology"/>